<dbReference type="InterPro" id="IPR025662">
    <property type="entry name" value="Sigma_54_int_dom_ATP-bd_1"/>
</dbReference>
<dbReference type="PANTHER" id="PTHR32046:SF11">
    <property type="entry name" value="IMMUNE-ASSOCIATED NUCLEOTIDE-BINDING PROTEIN 10-LIKE"/>
    <property type="match status" value="1"/>
</dbReference>
<sequence length="910" mass="101696">MKIKMRAEYPDAKLQPDKRITILLLGETGVGKSTFVNGIINYPRFESLPETEEDFKRLIWAIGMKYDYTDENYNTVTVSVGRFSDSENINNLGASVTQDPKVHVFTTQGMEVHLIDTPGIGDTAGYEQDKRNCAKIIDFVKDYEIHGICMLLKPNSSRLNIFFRFCLEELLVHLPVDATRNIIFCFTNARSTLYRVGDTFAPLKGLLEERKVDIPLTQDRIYLFDNEAIRFLTARVNGIEFPPDEVESFRESWDRAAKELTRAISFMAQCIPQSGQAIKKLNDVRRVVVSLSVPMAEIAQIIQRNIDFQNRRRDELAMLTGEENDLQERLKMEIVDYVVTMYDQPRTVCTTCANYVDISGSRHVVFEKACHDPCYLDSDTVPAAVVGHPGLLHCAAIGSDNDCLECGHSYLEHMHTMSKAEPKVVVTDNPQVVEKLKTASERRNVIDEEIQRAVDTREEYEHEYKIVMEISVRFTQYINKNAILNFNSSLGDYLQMQIKKLEDMHDRSELDDKCLANYKTSLLRYEEEAKIFQAAVNEGQASVPTSSEIEALVQKLKDLRLTGKIFKDVFQANESLFNCYDGTTSITILPDSQALMSNAPDSWHLKIDLTPTSTTLMKAAYKGEKKKVNSLLKAGCNQLRCQDKNGCTALMCAAEQGHESIVKSLIDHEHGLRDSRGHTALMYAASNGHLDAVKLLIECEGNIVNNNDCKALLYALKNRHTKIINILLPHEDPVYTRGCTLLMEAAARGDMDTLRLLLSQAREIGQNGMTALMHAAQAGQAQAVQELLPLESGMKNKDGVTALMLGASEGHTAVVRLLAPHEKGIRNNAGSTALVIALQHGFEDIVEILVAEEDPTSPTGETALMRAAGRGDIDIVHLLVPLQKGLQDNRGRVALMYAIEHGHLSAAEAL</sequence>
<evidence type="ECO:0000256" key="1">
    <source>
        <dbReference type="PROSITE-ProRule" id="PRU00023"/>
    </source>
</evidence>
<dbReference type="EMBL" id="ACVC01000066">
    <property type="protein sequence ID" value="EFO64772.1"/>
    <property type="molecule type" value="Genomic_DNA"/>
</dbReference>
<dbReference type="PROSITE" id="PS50088">
    <property type="entry name" value="ANK_REPEAT"/>
    <property type="match status" value="1"/>
</dbReference>
<evidence type="ECO:0000313" key="4">
    <source>
        <dbReference type="Proteomes" id="UP000008974"/>
    </source>
</evidence>
<dbReference type="SMART" id="SM00248">
    <property type="entry name" value="ANK"/>
    <property type="match status" value="9"/>
</dbReference>
<dbReference type="Pfam" id="PF12796">
    <property type="entry name" value="Ank_2"/>
    <property type="match status" value="2"/>
</dbReference>
<gene>
    <name evidence="3" type="ORF">GLP15_4868</name>
</gene>
<dbReference type="SUPFAM" id="SSF52540">
    <property type="entry name" value="P-loop containing nucleoside triphosphate hydrolases"/>
    <property type="match status" value="1"/>
</dbReference>
<feature type="domain" description="DUF8206" evidence="2">
    <location>
        <begin position="343"/>
        <end position="417"/>
    </location>
</feature>
<proteinExistence type="predicted"/>
<dbReference type="InterPro" id="IPR058519">
    <property type="entry name" value="DUF8206"/>
</dbReference>
<dbReference type="InterPro" id="IPR036770">
    <property type="entry name" value="Ankyrin_rpt-contain_sf"/>
</dbReference>
<dbReference type="Gene3D" id="3.40.50.300">
    <property type="entry name" value="P-loop containing nucleotide triphosphate hydrolases"/>
    <property type="match status" value="1"/>
</dbReference>
<protein>
    <submittedName>
        <fullName evidence="3">Ankyrin repeat protein</fullName>
    </submittedName>
</protein>
<dbReference type="SUPFAM" id="SSF48403">
    <property type="entry name" value="Ankyrin repeat"/>
    <property type="match status" value="1"/>
</dbReference>
<organism evidence="3 4">
    <name type="scientific">Giardia intestinalis (strain P15)</name>
    <name type="common">Giardia lamblia</name>
    <dbReference type="NCBI Taxonomy" id="658858"/>
    <lineage>
        <taxon>Eukaryota</taxon>
        <taxon>Metamonada</taxon>
        <taxon>Diplomonadida</taxon>
        <taxon>Hexamitidae</taxon>
        <taxon>Giardiinae</taxon>
        <taxon>Giardia</taxon>
    </lineage>
</organism>
<evidence type="ECO:0000313" key="3">
    <source>
        <dbReference type="EMBL" id="EFO64772.1"/>
    </source>
</evidence>
<dbReference type="InterPro" id="IPR002110">
    <property type="entry name" value="Ankyrin_rpt"/>
</dbReference>
<dbReference type="Proteomes" id="UP000008974">
    <property type="component" value="Unassembled WGS sequence"/>
</dbReference>
<dbReference type="PROSITE" id="PS50297">
    <property type="entry name" value="ANK_REP_REGION"/>
    <property type="match status" value="1"/>
</dbReference>
<dbReference type="Pfam" id="PF26633">
    <property type="entry name" value="DUF8206"/>
    <property type="match status" value="1"/>
</dbReference>
<reference evidence="3 4" key="1">
    <citation type="journal article" date="2010" name="BMC Genomics">
        <title>Genome analysis and comparative genomics of a Giardia intestinalis assemblage E isolate.</title>
        <authorList>
            <person name="Jerlstrom-Hultqvist J."/>
            <person name="Franzen O."/>
            <person name="Ankarklev J."/>
            <person name="Xu F."/>
            <person name="Nohynkova E."/>
            <person name="Andersson J.O."/>
            <person name="Svard S.G."/>
            <person name="Andersson B."/>
        </authorList>
    </citation>
    <scope>NUCLEOTIDE SEQUENCE [LARGE SCALE GENOMIC DNA]</scope>
    <source>
        <strain evidence="3 4">P15</strain>
    </source>
</reference>
<dbReference type="InterPro" id="IPR027417">
    <property type="entry name" value="P-loop_NTPase"/>
</dbReference>
<comment type="caution">
    <text evidence="3">The sequence shown here is derived from an EMBL/GenBank/DDBJ whole genome shotgun (WGS) entry which is preliminary data.</text>
</comment>
<dbReference type="PROSITE" id="PS00675">
    <property type="entry name" value="SIGMA54_INTERACT_1"/>
    <property type="match status" value="1"/>
</dbReference>
<dbReference type="Gene3D" id="1.25.40.20">
    <property type="entry name" value="Ankyrin repeat-containing domain"/>
    <property type="match status" value="3"/>
</dbReference>
<dbReference type="VEuPathDB" id="GiardiaDB:GLP15_4868"/>
<dbReference type="OrthoDB" id="8954335at2759"/>
<dbReference type="PANTHER" id="PTHR32046">
    <property type="entry name" value="G DOMAIN-CONTAINING PROTEIN"/>
    <property type="match status" value="1"/>
</dbReference>
<dbReference type="AlphaFoldDB" id="E1EYA4"/>
<evidence type="ECO:0000259" key="2">
    <source>
        <dbReference type="Pfam" id="PF26633"/>
    </source>
</evidence>
<dbReference type="STRING" id="658858.E1EYA4"/>
<feature type="non-terminal residue" evidence="3">
    <location>
        <position position="910"/>
    </location>
</feature>
<accession>E1EYA4</accession>
<name>E1EYA4_GIAIA</name>
<feature type="repeat" description="ANK" evidence="1">
    <location>
        <begin position="676"/>
        <end position="708"/>
    </location>
</feature>
<keyword evidence="1" id="KW-0040">ANK repeat</keyword>